<keyword evidence="4" id="KW-1185">Reference proteome</keyword>
<dbReference type="InterPro" id="IPR001849">
    <property type="entry name" value="PH_domain"/>
</dbReference>
<feature type="region of interest" description="Disordered" evidence="1">
    <location>
        <begin position="1"/>
        <end position="20"/>
    </location>
</feature>
<evidence type="ECO:0000256" key="1">
    <source>
        <dbReference type="SAM" id="MobiDB-lite"/>
    </source>
</evidence>
<dbReference type="SMART" id="SM00233">
    <property type="entry name" value="PH"/>
    <property type="match status" value="2"/>
</dbReference>
<dbReference type="AlphaFoldDB" id="A0AAV9JN78"/>
<sequence>MADVASHTQPRAIPNAGLAVSPPHSLHLPQSVQTLRSANLTLDTMSPVTQNGSFEFDRIIKFGEVLKRTRKTKSWKPIFLVLRPNLLSMYRDRSEAKLRHQINLAELTAVARQKDPKRKEQHVLGLFSPSRNYHLGAHSEKEAQEWVELIRRQARIDEDEEEIHLASPGGTRSAYHGFERSIDARISPLSDDRGGYTSSDAEVLNTVTHALPKARERGNTGHSARWPSGYAEYSGPEHAGSYSDFSDSAGPAARMSALSLAYTDGRPSTSSTQQPAPTQQHSIYGQISASRPSMGARNPSQMSGLGASPQESSNKSGSLGHLPVQSPQQDAERVIYHGWLYLLKSKSGVRQWKKVWMVLRPKALALYKNEEEYTALLVLPFHTVIDVVEIDAISRSKTSCMQVISDERTYRFCALDEEGLARWLGAFKSLLAKRKAAKVEGGGSAVAVQPP</sequence>
<proteinExistence type="predicted"/>
<feature type="compositionally biased region" description="Polar residues" evidence="1">
    <location>
        <begin position="298"/>
        <end position="317"/>
    </location>
</feature>
<dbReference type="Proteomes" id="UP001324427">
    <property type="component" value="Unassembled WGS sequence"/>
</dbReference>
<dbReference type="SUPFAM" id="SSF50729">
    <property type="entry name" value="PH domain-like"/>
    <property type="match status" value="2"/>
</dbReference>
<accession>A0AAV9JN78</accession>
<dbReference type="CDD" id="cd13298">
    <property type="entry name" value="PH1_PH_fungal"/>
    <property type="match status" value="1"/>
</dbReference>
<feature type="domain" description="PH" evidence="2">
    <location>
        <begin position="58"/>
        <end position="155"/>
    </location>
</feature>
<protein>
    <recommendedName>
        <fullName evidence="2">PH domain-containing protein</fullName>
    </recommendedName>
</protein>
<dbReference type="InterPro" id="IPR051707">
    <property type="entry name" value="PI-Interact_SigTrans_Reg"/>
</dbReference>
<feature type="region of interest" description="Disordered" evidence="1">
    <location>
        <begin position="290"/>
        <end position="324"/>
    </location>
</feature>
<dbReference type="Pfam" id="PF00169">
    <property type="entry name" value="PH"/>
    <property type="match status" value="2"/>
</dbReference>
<dbReference type="CDD" id="cd13299">
    <property type="entry name" value="PH2_PH_fungal"/>
    <property type="match status" value="1"/>
</dbReference>
<dbReference type="PROSITE" id="PS50003">
    <property type="entry name" value="PH_DOMAIN"/>
    <property type="match status" value="2"/>
</dbReference>
<dbReference type="PANTHER" id="PTHR14336:SF15">
    <property type="entry name" value="DUAL ADAPTER FOR PHOSPHOTYROSINE AND 3-PHOSPHOTYROSINE AND 3-PHOSPHOINOSITIDE"/>
    <property type="match status" value="1"/>
</dbReference>
<evidence type="ECO:0000313" key="3">
    <source>
        <dbReference type="EMBL" id="KAK4546459.1"/>
    </source>
</evidence>
<gene>
    <name evidence="3" type="ORF">LTR36_002136</name>
</gene>
<dbReference type="InterPro" id="IPR011993">
    <property type="entry name" value="PH-like_dom_sf"/>
</dbReference>
<evidence type="ECO:0000259" key="2">
    <source>
        <dbReference type="PROSITE" id="PS50003"/>
    </source>
</evidence>
<name>A0AAV9JN78_9PEZI</name>
<dbReference type="PANTHER" id="PTHR14336">
    <property type="entry name" value="TANDEM PH DOMAIN CONTAINING PROTEIN"/>
    <property type="match status" value="1"/>
</dbReference>
<feature type="domain" description="PH" evidence="2">
    <location>
        <begin position="333"/>
        <end position="432"/>
    </location>
</feature>
<reference evidence="3 4" key="1">
    <citation type="submission" date="2021-11" db="EMBL/GenBank/DDBJ databases">
        <title>Black yeast isolated from Biological Soil Crust.</title>
        <authorList>
            <person name="Kurbessoian T."/>
        </authorList>
    </citation>
    <scope>NUCLEOTIDE SEQUENCE [LARGE SCALE GENOMIC DNA]</scope>
    <source>
        <strain evidence="3 4">CCFEE 5522</strain>
    </source>
</reference>
<dbReference type="EMBL" id="JAVFHQ010000015">
    <property type="protein sequence ID" value="KAK4546459.1"/>
    <property type="molecule type" value="Genomic_DNA"/>
</dbReference>
<comment type="caution">
    <text evidence="3">The sequence shown here is derived from an EMBL/GenBank/DDBJ whole genome shotgun (WGS) entry which is preliminary data.</text>
</comment>
<evidence type="ECO:0000313" key="4">
    <source>
        <dbReference type="Proteomes" id="UP001324427"/>
    </source>
</evidence>
<dbReference type="Gene3D" id="2.30.29.30">
    <property type="entry name" value="Pleckstrin-homology domain (PH domain)/Phosphotyrosine-binding domain (PTB)"/>
    <property type="match status" value="2"/>
</dbReference>
<organism evidence="3 4">
    <name type="scientific">Oleoguttula mirabilis</name>
    <dbReference type="NCBI Taxonomy" id="1507867"/>
    <lineage>
        <taxon>Eukaryota</taxon>
        <taxon>Fungi</taxon>
        <taxon>Dikarya</taxon>
        <taxon>Ascomycota</taxon>
        <taxon>Pezizomycotina</taxon>
        <taxon>Dothideomycetes</taxon>
        <taxon>Dothideomycetidae</taxon>
        <taxon>Mycosphaerellales</taxon>
        <taxon>Teratosphaeriaceae</taxon>
        <taxon>Oleoguttula</taxon>
    </lineage>
</organism>